<proteinExistence type="predicted"/>
<dbReference type="AlphaFoldDB" id="A0A5C8ZDJ3"/>
<organism evidence="3 4">
    <name type="scientific">Quadrisphaera setariae</name>
    <dbReference type="NCBI Taxonomy" id="2593304"/>
    <lineage>
        <taxon>Bacteria</taxon>
        <taxon>Bacillati</taxon>
        <taxon>Actinomycetota</taxon>
        <taxon>Actinomycetes</taxon>
        <taxon>Kineosporiales</taxon>
        <taxon>Kineosporiaceae</taxon>
        <taxon>Quadrisphaera</taxon>
    </lineage>
</organism>
<dbReference type="PANTHER" id="PTHR10587:SF137">
    <property type="entry name" value="4-DEOXY-4-FORMAMIDO-L-ARABINOSE-PHOSPHOUNDECAPRENOL DEFORMYLASE ARND-RELATED"/>
    <property type="match status" value="1"/>
</dbReference>
<dbReference type="InterPro" id="IPR050248">
    <property type="entry name" value="Polysacc_deacetylase_ArnD"/>
</dbReference>
<dbReference type="Proteomes" id="UP000321234">
    <property type="component" value="Unassembled WGS sequence"/>
</dbReference>
<keyword evidence="1" id="KW-0732">Signal</keyword>
<feature type="signal peptide" evidence="1">
    <location>
        <begin position="1"/>
        <end position="19"/>
    </location>
</feature>
<dbReference type="RefSeq" id="WP_147927365.1">
    <property type="nucleotide sequence ID" value="NZ_VKAC01000009.1"/>
</dbReference>
<dbReference type="EMBL" id="VKAC01000009">
    <property type="protein sequence ID" value="TXR55359.1"/>
    <property type="molecule type" value="Genomic_DNA"/>
</dbReference>
<evidence type="ECO:0000313" key="3">
    <source>
        <dbReference type="EMBL" id="TXR55359.1"/>
    </source>
</evidence>
<name>A0A5C8ZDJ3_9ACTN</name>
<accession>A0A5C8ZDJ3</accession>
<dbReference type="InterPro" id="IPR002509">
    <property type="entry name" value="NODB_dom"/>
</dbReference>
<dbReference type="SUPFAM" id="SSF88713">
    <property type="entry name" value="Glycoside hydrolase/deacetylase"/>
    <property type="match status" value="1"/>
</dbReference>
<comment type="caution">
    <text evidence="3">The sequence shown here is derived from an EMBL/GenBank/DDBJ whole genome shotgun (WGS) entry which is preliminary data.</text>
</comment>
<protein>
    <submittedName>
        <fullName evidence="3">Polysaccharide deacetylase family protein</fullName>
    </submittedName>
</protein>
<dbReference type="Pfam" id="PF01522">
    <property type="entry name" value="Polysacc_deac_1"/>
    <property type="match status" value="1"/>
</dbReference>
<dbReference type="PANTHER" id="PTHR10587">
    <property type="entry name" value="GLYCOSYL TRANSFERASE-RELATED"/>
    <property type="match status" value="1"/>
</dbReference>
<reference evidence="3 4" key="1">
    <citation type="submission" date="2019-07" db="EMBL/GenBank/DDBJ databases">
        <title>Quadrisphaera sp. strain DD2A genome sequencing and assembly.</title>
        <authorList>
            <person name="Kim I."/>
        </authorList>
    </citation>
    <scope>NUCLEOTIDE SEQUENCE [LARGE SCALE GENOMIC DNA]</scope>
    <source>
        <strain evidence="3 4">DD2A</strain>
    </source>
</reference>
<dbReference type="CDD" id="cd10959">
    <property type="entry name" value="CE4_NodB_like_3"/>
    <property type="match status" value="1"/>
</dbReference>
<evidence type="ECO:0000313" key="4">
    <source>
        <dbReference type="Proteomes" id="UP000321234"/>
    </source>
</evidence>
<evidence type="ECO:0000256" key="1">
    <source>
        <dbReference type="SAM" id="SignalP"/>
    </source>
</evidence>
<feature type="domain" description="NodB homology" evidence="2">
    <location>
        <begin position="44"/>
        <end position="247"/>
    </location>
</feature>
<evidence type="ECO:0000259" key="2">
    <source>
        <dbReference type="PROSITE" id="PS51677"/>
    </source>
</evidence>
<dbReference type="Gene3D" id="3.20.20.370">
    <property type="entry name" value="Glycoside hydrolase/deacetylase"/>
    <property type="match status" value="1"/>
</dbReference>
<dbReference type="GO" id="GO:0005975">
    <property type="term" value="P:carbohydrate metabolic process"/>
    <property type="evidence" value="ECO:0007669"/>
    <property type="project" value="InterPro"/>
</dbReference>
<dbReference type="GO" id="GO:0016810">
    <property type="term" value="F:hydrolase activity, acting on carbon-nitrogen (but not peptide) bonds"/>
    <property type="evidence" value="ECO:0007669"/>
    <property type="project" value="InterPro"/>
</dbReference>
<gene>
    <name evidence="3" type="ORF">FMM08_16005</name>
</gene>
<keyword evidence="4" id="KW-1185">Reference proteome</keyword>
<feature type="chain" id="PRO_5038523583" evidence="1">
    <location>
        <begin position="20"/>
        <end position="269"/>
    </location>
</feature>
<dbReference type="InterPro" id="IPR011330">
    <property type="entry name" value="Glyco_hydro/deAcase_b/a-brl"/>
</dbReference>
<dbReference type="OrthoDB" id="9763050at2"/>
<sequence length="269" mass="27640">MRPAALVAALAGAAVVGHAAPAVLGRGRWRDRVLPGLVGRGAPGGVALTFDDGPHPEGTPAVRRALDALGVRATFFVLGSQVERHPGAVAALLADGHEVALHGHEHRNHLARTAPALAADLERARAAVVRDAVASGLDAVDVEAGLRFTRPPYGAVSGGTLWAARASRLRPVLWTAWGRDWLGHGGDQVAATVLADLLRDAPGPAGGGATVLLHDSDCTSVPGSWRGTVAALPRLVEAVRERGWELRLLSDHLGRSASTSTSTTAGAVA</sequence>
<dbReference type="PROSITE" id="PS51677">
    <property type="entry name" value="NODB"/>
    <property type="match status" value="1"/>
</dbReference>